<sequence length="449" mass="47067">MAAVIEVIGMLERTPITKDALERTRLGRYINELRKKTSNEQLARRAKDLVKSWRRLLPCGAPAERTGTPNGAPTPPVTLGPGPGPGVGPGPGPGLGPVVASKLLSPALRPARLAGVVAPRSISPSCSSVSNSPVPPAALAAATAAAPPRTRNGGFKPVSPACRSAPTSPGSPLAHPYPRSPTTGLEPVAKNNVANKRLRKSADRDGLKKAATTATASGASSGVPWTPPNGVHATAAATAAAVWDASIPSGNSAFESVRRSQCTTSVTSPRVMPKVKTTQQLIADLRAKSGANVSLDGVVVPPTLSPPTPAATRHAASRRPLKRAGNYSLLGTDDETSRTKSELMDRFLQSSAREPPNGPVSREIASILSALPDLSSFGNLEEEEEEEDAPRPPMEVTPAVEERFATERWEFVNGVYDHGGAWRGWEEVTTAESLGGDVLHILPYVNTDW</sequence>
<dbReference type="PANTHER" id="PTHR15201:SF1">
    <property type="entry name" value="MEDIATOR OF RNA POLYMERASE II TRANSCRIPTION SUBUNIT 26"/>
    <property type="match status" value="1"/>
</dbReference>
<dbReference type="EMBL" id="DS838275">
    <property type="protein sequence ID" value="EEC12734.1"/>
    <property type="molecule type" value="Genomic_DNA"/>
</dbReference>
<dbReference type="EnsemblMetazoa" id="ISCW008913-RA">
    <property type="protein sequence ID" value="ISCW008913-PA"/>
    <property type="gene ID" value="ISCW008913"/>
</dbReference>
<evidence type="ECO:0000256" key="6">
    <source>
        <dbReference type="ARBA" id="ARBA00023163"/>
    </source>
</evidence>
<keyword evidence="4" id="KW-0805">Transcription regulation</keyword>
<dbReference type="OrthoDB" id="550309at2759"/>
<dbReference type="InParanoid" id="B7Q1L2"/>
<dbReference type="VEuPathDB" id="VectorBase:ISCI008913"/>
<dbReference type="GO" id="GO:0006357">
    <property type="term" value="P:regulation of transcription by RNA polymerase II"/>
    <property type="evidence" value="ECO:0000318"/>
    <property type="project" value="GO_Central"/>
</dbReference>
<dbReference type="InterPro" id="IPR003617">
    <property type="entry name" value="TFIIS/CRSP70_N_sub"/>
</dbReference>
<evidence type="ECO:0000259" key="11">
    <source>
        <dbReference type="PROSITE" id="PS51319"/>
    </source>
</evidence>
<dbReference type="KEGG" id="isc:8034532"/>
<dbReference type="EMBL" id="ABJB010853851">
    <property type="status" value="NOT_ANNOTATED_CDS"/>
    <property type="molecule type" value="Genomic_DNA"/>
</dbReference>
<evidence type="ECO:0000256" key="2">
    <source>
        <dbReference type="ARBA" id="ARBA00009681"/>
    </source>
</evidence>
<dbReference type="VEuPathDB" id="VectorBase:ISCP_004258"/>
<protein>
    <recommendedName>
        <fullName evidence="3">Mediator of RNA polymerase II transcription subunit 26</fullName>
    </recommendedName>
    <alternativeName>
        <fullName evidence="8">Mediator complex subunit 26</fullName>
    </alternativeName>
</protein>
<dbReference type="PROSITE" id="PS51319">
    <property type="entry name" value="TFIIS_N"/>
    <property type="match status" value="1"/>
</dbReference>
<dbReference type="HOGENOM" id="CLU_693215_0_0_1"/>
<evidence type="ECO:0000313" key="13">
    <source>
        <dbReference type="EnsemblMetazoa" id="ISCW008913-PA"/>
    </source>
</evidence>
<proteinExistence type="inferred from homology"/>
<comment type="similarity">
    <text evidence="2">Belongs to the Mediator complex subunit 26 family.</text>
</comment>
<gene>
    <name evidence="13" type="primary">8034532</name>
    <name evidence="12" type="ORF">IscW_ISCW008913</name>
</gene>
<dbReference type="Proteomes" id="UP000001555">
    <property type="component" value="Unassembled WGS sequence"/>
</dbReference>
<keyword evidence="14" id="KW-1185">Reference proteome</keyword>
<dbReference type="VEuPathDB" id="VectorBase:ISCW008913"/>
<dbReference type="GO" id="GO:0070847">
    <property type="term" value="C:core mediator complex"/>
    <property type="evidence" value="ECO:0000318"/>
    <property type="project" value="GO_Central"/>
</dbReference>
<reference evidence="12 14" key="1">
    <citation type="submission" date="2008-03" db="EMBL/GenBank/DDBJ databases">
        <title>Annotation of Ixodes scapularis.</title>
        <authorList>
            <consortium name="Ixodes scapularis Genome Project Consortium"/>
            <person name="Caler E."/>
            <person name="Hannick L.I."/>
            <person name="Bidwell S."/>
            <person name="Joardar V."/>
            <person name="Thiagarajan M."/>
            <person name="Amedeo P."/>
            <person name="Galinsky K.J."/>
            <person name="Schobel S."/>
            <person name="Inman J."/>
            <person name="Hostetler J."/>
            <person name="Miller J."/>
            <person name="Hammond M."/>
            <person name="Megy K."/>
            <person name="Lawson D."/>
            <person name="Kodira C."/>
            <person name="Sutton G."/>
            <person name="Meyer J."/>
            <person name="Hill C.A."/>
            <person name="Birren B."/>
            <person name="Nene V."/>
            <person name="Collins F."/>
            <person name="Alarcon-Chaidez F."/>
            <person name="Wikel S."/>
            <person name="Strausberg R."/>
        </authorList>
    </citation>
    <scope>NUCLEOTIDE SEQUENCE [LARGE SCALE GENOMIC DNA]</scope>
    <source>
        <strain evidence="14">Wikel</strain>
        <strain evidence="12">Wikel colony</strain>
    </source>
</reference>
<dbReference type="PaxDb" id="6945-B7Q1L2"/>
<accession>B7Q1L2</accession>
<name>B7Q1L2_IXOSC</name>
<dbReference type="EMBL" id="ABJB010324054">
    <property type="status" value="NOT_ANNOTATED_CDS"/>
    <property type="molecule type" value="Genomic_DNA"/>
</dbReference>
<dbReference type="InterPro" id="IPR042376">
    <property type="entry name" value="MED26"/>
</dbReference>
<feature type="region of interest" description="Disordered" evidence="10">
    <location>
        <begin position="60"/>
        <end position="92"/>
    </location>
</feature>
<feature type="region of interest" description="Disordered" evidence="10">
    <location>
        <begin position="144"/>
        <end position="227"/>
    </location>
</feature>
<dbReference type="GO" id="GO:0003712">
    <property type="term" value="F:transcription coregulator activity"/>
    <property type="evidence" value="ECO:0000318"/>
    <property type="project" value="GO_Central"/>
</dbReference>
<reference evidence="13" key="2">
    <citation type="submission" date="2020-05" db="UniProtKB">
        <authorList>
            <consortium name="EnsemblMetazoa"/>
        </authorList>
    </citation>
    <scope>IDENTIFICATION</scope>
    <source>
        <strain evidence="13">wikel</strain>
    </source>
</reference>
<keyword evidence="6" id="KW-0804">Transcription</keyword>
<evidence type="ECO:0000256" key="4">
    <source>
        <dbReference type="ARBA" id="ARBA00023015"/>
    </source>
</evidence>
<dbReference type="SMART" id="SM00509">
    <property type="entry name" value="TFS2N"/>
    <property type="match status" value="1"/>
</dbReference>
<dbReference type="PANTHER" id="PTHR15201">
    <property type="entry name" value="CRSP70"/>
    <property type="match status" value="1"/>
</dbReference>
<dbReference type="GO" id="GO:0010628">
    <property type="term" value="P:positive regulation of gene expression"/>
    <property type="evidence" value="ECO:0000318"/>
    <property type="project" value="GO_Central"/>
</dbReference>
<feature type="domain" description="TFIIS N-terminal" evidence="11">
    <location>
        <begin position="1"/>
        <end position="60"/>
    </location>
</feature>
<feature type="compositionally biased region" description="Low complexity" evidence="10">
    <location>
        <begin position="210"/>
        <end position="222"/>
    </location>
</feature>
<evidence type="ECO:0000256" key="3">
    <source>
        <dbReference type="ARBA" id="ARBA00019686"/>
    </source>
</evidence>
<evidence type="ECO:0000256" key="7">
    <source>
        <dbReference type="ARBA" id="ARBA00023242"/>
    </source>
</evidence>
<feature type="compositionally biased region" description="Pro residues" evidence="10">
    <location>
        <begin position="72"/>
        <end position="92"/>
    </location>
</feature>
<dbReference type="EMBL" id="ABJB010606299">
    <property type="status" value="NOT_ANNOTATED_CDS"/>
    <property type="molecule type" value="Genomic_DNA"/>
</dbReference>
<dbReference type="EMBL" id="ABJB010227918">
    <property type="status" value="NOT_ANNOTATED_CDS"/>
    <property type="molecule type" value="Genomic_DNA"/>
</dbReference>
<evidence type="ECO:0000256" key="9">
    <source>
        <dbReference type="PROSITE-ProRule" id="PRU00649"/>
    </source>
</evidence>
<dbReference type="Gene3D" id="1.20.930.10">
    <property type="entry name" value="Conserved domain common to transcription factors TFIIS, elongin A, CRSP70"/>
    <property type="match status" value="1"/>
</dbReference>
<dbReference type="STRING" id="6945.B7Q1L2"/>
<evidence type="ECO:0000313" key="12">
    <source>
        <dbReference type="EMBL" id="EEC12734.1"/>
    </source>
</evidence>
<evidence type="ECO:0000313" key="14">
    <source>
        <dbReference type="Proteomes" id="UP000001555"/>
    </source>
</evidence>
<dbReference type="GO" id="GO:0016592">
    <property type="term" value="C:mediator complex"/>
    <property type="evidence" value="ECO:0000318"/>
    <property type="project" value="GO_Central"/>
</dbReference>
<dbReference type="SUPFAM" id="SSF47676">
    <property type="entry name" value="Conserved domain common to transcription factors TFIIS, elongin A, CRSP70"/>
    <property type="match status" value="1"/>
</dbReference>
<evidence type="ECO:0000256" key="5">
    <source>
        <dbReference type="ARBA" id="ARBA00023159"/>
    </source>
</evidence>
<dbReference type="InterPro" id="IPR035441">
    <property type="entry name" value="TFIIS/LEDGF_dom_sf"/>
</dbReference>
<comment type="subcellular location">
    <subcellularLocation>
        <location evidence="1 9">Nucleus</location>
    </subcellularLocation>
</comment>
<organism>
    <name type="scientific">Ixodes scapularis</name>
    <name type="common">Black-legged tick</name>
    <name type="synonym">Deer tick</name>
    <dbReference type="NCBI Taxonomy" id="6945"/>
    <lineage>
        <taxon>Eukaryota</taxon>
        <taxon>Metazoa</taxon>
        <taxon>Ecdysozoa</taxon>
        <taxon>Arthropoda</taxon>
        <taxon>Chelicerata</taxon>
        <taxon>Arachnida</taxon>
        <taxon>Acari</taxon>
        <taxon>Parasitiformes</taxon>
        <taxon>Ixodida</taxon>
        <taxon>Ixodoidea</taxon>
        <taxon>Ixodidae</taxon>
        <taxon>Ixodinae</taxon>
        <taxon>Ixodes</taxon>
    </lineage>
</organism>
<keyword evidence="5" id="KW-0010">Activator</keyword>
<dbReference type="InterPro" id="IPR017923">
    <property type="entry name" value="TFIIS_N"/>
</dbReference>
<keyword evidence="7 9" id="KW-0539">Nucleus</keyword>
<evidence type="ECO:0000256" key="8">
    <source>
        <dbReference type="ARBA" id="ARBA00031968"/>
    </source>
</evidence>
<evidence type="ECO:0000256" key="1">
    <source>
        <dbReference type="ARBA" id="ARBA00004123"/>
    </source>
</evidence>
<dbReference type="AlphaFoldDB" id="B7Q1L2"/>
<dbReference type="FunFam" id="1.20.930.10:FF:000026">
    <property type="entry name" value="Alginate regulatory protein AlgR3, putative"/>
    <property type="match status" value="1"/>
</dbReference>
<evidence type="ECO:0000256" key="10">
    <source>
        <dbReference type="SAM" id="MobiDB-lite"/>
    </source>
</evidence>
<dbReference type="Pfam" id="PF08711">
    <property type="entry name" value="Med26"/>
    <property type="match status" value="1"/>
</dbReference>
<feature type="region of interest" description="Disordered" evidence="10">
    <location>
        <begin position="302"/>
        <end position="340"/>
    </location>
</feature>
<dbReference type="EMBL" id="ABJB010735397">
    <property type="status" value="NOT_ANNOTATED_CDS"/>
    <property type="molecule type" value="Genomic_DNA"/>
</dbReference>
<dbReference type="CDD" id="cd00183">
    <property type="entry name" value="TFIIS_I"/>
    <property type="match status" value="1"/>
</dbReference>
<dbReference type="EMBL" id="ABJB010824806">
    <property type="status" value="NOT_ANNOTATED_CDS"/>
    <property type="molecule type" value="Genomic_DNA"/>
</dbReference>